<sequence>MIVISNSKSNRDYRKFPEEAGLFGRGLSLKGCTPYPWSLPSTIGISNTLIRAYSGRSIIRLYVC</sequence>
<comment type="caution">
    <text evidence="1">The sequence shown here is derived from an EMBL/GenBank/DDBJ whole genome shotgun (WGS) entry which is preliminary data.</text>
</comment>
<dbReference type="Proteomes" id="UP000016630">
    <property type="component" value="Unassembled WGS sequence"/>
</dbReference>
<evidence type="ECO:0000313" key="1">
    <source>
        <dbReference type="EMBL" id="ERJ64438.1"/>
    </source>
</evidence>
<dbReference type="HOGENOM" id="CLU_2864024_0_0_10"/>
<proteinExistence type="predicted"/>
<evidence type="ECO:0000313" key="2">
    <source>
        <dbReference type="Proteomes" id="UP000016630"/>
    </source>
</evidence>
<reference evidence="1 2" key="1">
    <citation type="submission" date="2013-06" db="EMBL/GenBank/DDBJ databases">
        <authorList>
            <person name="Weinstock G."/>
            <person name="Sodergren E."/>
            <person name="Lobos E.A."/>
            <person name="Fulton L."/>
            <person name="Fulton R."/>
            <person name="Courtney L."/>
            <person name="Fronick C."/>
            <person name="O'Laughlin M."/>
            <person name="Godfrey J."/>
            <person name="Wilson R.M."/>
            <person name="Miner T."/>
            <person name="Farmer C."/>
            <person name="Delehaunty K."/>
            <person name="Cordes M."/>
            <person name="Minx P."/>
            <person name="Tomlinson C."/>
            <person name="Chen J."/>
            <person name="Wollam A."/>
            <person name="Pepin K.H."/>
            <person name="Bhonagiri V."/>
            <person name="Zhang X."/>
            <person name="Warren W."/>
            <person name="Mitreva M."/>
            <person name="Mardis E.R."/>
            <person name="Wilson R.K."/>
        </authorList>
    </citation>
    <scope>NUCLEOTIDE SEQUENCE [LARGE SCALE GENOMIC DNA]</scope>
    <source>
        <strain evidence="1 2">F0570</strain>
    </source>
</reference>
<accession>A0A0E2LP75</accession>
<name>A0A0E2LP75_PORGN</name>
<dbReference type="AlphaFoldDB" id="A0A0E2LP75"/>
<dbReference type="EMBL" id="AWUW01000132">
    <property type="protein sequence ID" value="ERJ64438.1"/>
    <property type="molecule type" value="Genomic_DNA"/>
</dbReference>
<organism evidence="1 2">
    <name type="scientific">Porphyromonas gingivalis F0570</name>
    <dbReference type="NCBI Taxonomy" id="1227271"/>
    <lineage>
        <taxon>Bacteria</taxon>
        <taxon>Pseudomonadati</taxon>
        <taxon>Bacteroidota</taxon>
        <taxon>Bacteroidia</taxon>
        <taxon>Bacteroidales</taxon>
        <taxon>Porphyromonadaceae</taxon>
        <taxon>Porphyromonas</taxon>
    </lineage>
</organism>
<protein>
    <submittedName>
        <fullName evidence="1">Uncharacterized protein</fullName>
    </submittedName>
</protein>
<gene>
    <name evidence="1" type="ORF">HMPREF1555_01838</name>
</gene>